<reference evidence="4" key="1">
    <citation type="submission" date="2022-07" db="EMBL/GenBank/DDBJ databases">
        <title>Chromosome-level genome of Muraenolepis orangiensis.</title>
        <authorList>
            <person name="Kim J."/>
        </authorList>
    </citation>
    <scope>NUCLEOTIDE SEQUENCE</scope>
    <source>
        <strain evidence="4">KU_S4_2022</strain>
        <tissue evidence="4">Muscle</tissue>
    </source>
</reference>
<dbReference type="GO" id="GO:0000164">
    <property type="term" value="C:protein phosphatase type 1 complex"/>
    <property type="evidence" value="ECO:0007669"/>
    <property type="project" value="TreeGrafter"/>
</dbReference>
<organism evidence="4 5">
    <name type="scientific">Muraenolepis orangiensis</name>
    <name type="common">Patagonian moray cod</name>
    <dbReference type="NCBI Taxonomy" id="630683"/>
    <lineage>
        <taxon>Eukaryota</taxon>
        <taxon>Metazoa</taxon>
        <taxon>Chordata</taxon>
        <taxon>Craniata</taxon>
        <taxon>Vertebrata</taxon>
        <taxon>Euteleostomi</taxon>
        <taxon>Actinopterygii</taxon>
        <taxon>Neopterygii</taxon>
        <taxon>Teleostei</taxon>
        <taxon>Neoteleostei</taxon>
        <taxon>Acanthomorphata</taxon>
        <taxon>Zeiogadaria</taxon>
        <taxon>Gadariae</taxon>
        <taxon>Gadiformes</taxon>
        <taxon>Muraenolepidoidei</taxon>
        <taxon>Muraenolepididae</taxon>
        <taxon>Muraenolepis</taxon>
    </lineage>
</organism>
<feature type="compositionally biased region" description="Low complexity" evidence="2">
    <location>
        <begin position="614"/>
        <end position="626"/>
    </location>
</feature>
<comment type="similarity">
    <text evidence="1">Belongs to the PPP1R15 family.</text>
</comment>
<feature type="domain" description="Protein phosphatase 1 regulatory subunit 15A/B C-terminal" evidence="3">
    <location>
        <begin position="469"/>
        <end position="726"/>
    </location>
</feature>
<feature type="region of interest" description="Disordered" evidence="2">
    <location>
        <begin position="585"/>
        <end position="648"/>
    </location>
</feature>
<protein>
    <recommendedName>
        <fullName evidence="3">Protein phosphatase 1 regulatory subunit 15A/B C-terminal domain-containing protein</fullName>
    </recommendedName>
</protein>
<dbReference type="EMBL" id="JANIIK010000046">
    <property type="protein sequence ID" value="KAJ3602571.1"/>
    <property type="molecule type" value="Genomic_DNA"/>
</dbReference>
<evidence type="ECO:0000313" key="4">
    <source>
        <dbReference type="EMBL" id="KAJ3602571.1"/>
    </source>
</evidence>
<dbReference type="InterPro" id="IPR051254">
    <property type="entry name" value="PPP1R15"/>
</dbReference>
<dbReference type="PANTHER" id="PTHR16489:SF11">
    <property type="entry name" value="PROTEIN PHOSPHATASE 1 REGULATORY SUBUNIT 15B"/>
    <property type="match status" value="1"/>
</dbReference>
<feature type="compositionally biased region" description="Low complexity" evidence="2">
    <location>
        <begin position="359"/>
        <end position="376"/>
    </location>
</feature>
<feature type="compositionally biased region" description="Basic and acidic residues" evidence="2">
    <location>
        <begin position="261"/>
        <end position="273"/>
    </location>
</feature>
<dbReference type="PANTHER" id="PTHR16489">
    <property type="entry name" value="GH11727P"/>
    <property type="match status" value="1"/>
</dbReference>
<dbReference type="AlphaFoldDB" id="A0A9Q0E9A3"/>
<feature type="region of interest" description="Disordered" evidence="2">
    <location>
        <begin position="425"/>
        <end position="557"/>
    </location>
</feature>
<dbReference type="OrthoDB" id="5976067at2759"/>
<evidence type="ECO:0000256" key="2">
    <source>
        <dbReference type="SAM" id="MobiDB-lite"/>
    </source>
</evidence>
<feature type="region of interest" description="Disordered" evidence="2">
    <location>
        <begin position="1"/>
        <end position="30"/>
    </location>
</feature>
<feature type="compositionally biased region" description="Low complexity" evidence="2">
    <location>
        <begin position="504"/>
        <end position="538"/>
    </location>
</feature>
<accession>A0A9Q0E9A3</accession>
<evidence type="ECO:0000313" key="5">
    <source>
        <dbReference type="Proteomes" id="UP001148018"/>
    </source>
</evidence>
<feature type="compositionally biased region" description="Polar residues" evidence="2">
    <location>
        <begin position="1"/>
        <end position="14"/>
    </location>
</feature>
<dbReference type="GO" id="GO:0005783">
    <property type="term" value="C:endoplasmic reticulum"/>
    <property type="evidence" value="ECO:0007669"/>
    <property type="project" value="TreeGrafter"/>
</dbReference>
<feature type="compositionally biased region" description="Low complexity" evidence="2">
    <location>
        <begin position="15"/>
        <end position="24"/>
    </location>
</feature>
<comment type="caution">
    <text evidence="4">The sequence shown here is derived from an EMBL/GenBank/DDBJ whole genome shotgun (WGS) entry which is preliminary data.</text>
</comment>
<dbReference type="InterPro" id="IPR019523">
    <property type="entry name" value="Prot_Pase1_reg-su15A/B_C"/>
</dbReference>
<feature type="region of interest" description="Disordered" evidence="2">
    <location>
        <begin position="357"/>
        <end position="401"/>
    </location>
</feature>
<sequence length="743" mass="79874">MNSGTHVSETPSALSPSGHRGPSSRGDDQDTPWINALSAVVVSRPALSLLHKYLPGLFSIYHHTRSSLTDRVVPECVSGDLQTTLSGREVSFLGDMMTTTTTSLAEDVCRLTQPRSESNPKWLTAESLSELGVKHVRSDIEKKPPPVVGDFSSVRNLGHVLLNSSSSSSTEATSSLLQGDCRSPTWCSGLWGREEVSQSLLSKLSLGSEEFSQSRLSQLSMVKGQGAAHCSPPPGGTKAAVAQTTALFVQFSSWESMSCEHAGHSSDTRRPVDNGRVGRPQPESPKCSDGRALQHEPTSIGTTISAEAGTVFNGVAVLTPDQDNGYSSLEEGHALCQPHMVKVIAEEELLVAGDIPTGEMETSTSEPIEEPSPAAEGMEEEGAEGDMCGGGGEITTQEGSSAAASMLTPYCQNRAIAFIMGSPCSEDEEEEEEMMRDDDDSDSLSDSELSDDGFDSECSSEVSDSDEEVDSETERLLNSLCPTQDPYNPRNFTAPTNTGPRPIPSTSAAAARSSDSSPDSSPVQGSASPVSLSVSPPGLQHPDSWDDSTSASEAEDASELLNLFSSSSDPYSLWNFKAPVWTQRPLAEVQKKEKEEEEEEEGKKSLKMPPSSPPQVAAAAAASSAPRYLREEADDRLDSGFSEPPAPVAADLTSVTSRSCVVLKKVRFCEEVEEFFTSSREDEDRRGQWEELGRDRCRFSRRCHEVEQSIAYCLEPQHRTLAYSRLTLDPPHGELAGGFLDST</sequence>
<feature type="compositionally biased region" description="Acidic residues" evidence="2">
    <location>
        <begin position="425"/>
        <end position="455"/>
    </location>
</feature>
<feature type="region of interest" description="Disordered" evidence="2">
    <location>
        <begin position="260"/>
        <end position="296"/>
    </location>
</feature>
<dbReference type="Proteomes" id="UP001148018">
    <property type="component" value="Unassembled WGS sequence"/>
</dbReference>
<name>A0A9Q0E9A3_9TELE</name>
<feature type="compositionally biased region" description="Basic and acidic residues" evidence="2">
    <location>
        <begin position="628"/>
        <end position="638"/>
    </location>
</feature>
<dbReference type="GO" id="GO:0034976">
    <property type="term" value="P:response to endoplasmic reticulum stress"/>
    <property type="evidence" value="ECO:0007669"/>
    <property type="project" value="TreeGrafter"/>
</dbReference>
<dbReference type="Pfam" id="PF10488">
    <property type="entry name" value="PP1c_bdg"/>
    <property type="match status" value="1"/>
</dbReference>
<evidence type="ECO:0000259" key="3">
    <source>
        <dbReference type="Pfam" id="PF10488"/>
    </source>
</evidence>
<evidence type="ECO:0000256" key="1">
    <source>
        <dbReference type="ARBA" id="ARBA00010161"/>
    </source>
</evidence>
<dbReference type="GO" id="GO:0019888">
    <property type="term" value="F:protein phosphatase regulator activity"/>
    <property type="evidence" value="ECO:0007669"/>
    <property type="project" value="TreeGrafter"/>
</dbReference>
<keyword evidence="5" id="KW-1185">Reference proteome</keyword>
<feature type="compositionally biased region" description="Polar residues" evidence="2">
    <location>
        <begin position="480"/>
        <end position="499"/>
    </location>
</feature>
<gene>
    <name evidence="4" type="ORF">NHX12_030323</name>
</gene>
<proteinExistence type="inferred from homology"/>
<dbReference type="GO" id="GO:0051246">
    <property type="term" value="P:regulation of protein metabolic process"/>
    <property type="evidence" value="ECO:0007669"/>
    <property type="project" value="UniProtKB-ARBA"/>
</dbReference>